<gene>
    <name evidence="2" type="primary">LOC142179868</name>
</gene>
<name>A0AC58UBJ2_TOBAC</name>
<organism evidence="1 2">
    <name type="scientific">Nicotiana tabacum</name>
    <name type="common">Common tobacco</name>
    <dbReference type="NCBI Taxonomy" id="4097"/>
    <lineage>
        <taxon>Eukaryota</taxon>
        <taxon>Viridiplantae</taxon>
        <taxon>Streptophyta</taxon>
        <taxon>Embryophyta</taxon>
        <taxon>Tracheophyta</taxon>
        <taxon>Spermatophyta</taxon>
        <taxon>Magnoliopsida</taxon>
        <taxon>eudicotyledons</taxon>
        <taxon>Gunneridae</taxon>
        <taxon>Pentapetalae</taxon>
        <taxon>asterids</taxon>
        <taxon>lamiids</taxon>
        <taxon>Solanales</taxon>
        <taxon>Solanaceae</taxon>
        <taxon>Nicotianoideae</taxon>
        <taxon>Nicotianeae</taxon>
        <taxon>Nicotiana</taxon>
    </lineage>
</organism>
<dbReference type="RefSeq" id="XP_075106858.1">
    <property type="nucleotide sequence ID" value="XM_075250757.1"/>
</dbReference>
<keyword evidence="1" id="KW-1185">Reference proteome</keyword>
<reference evidence="2" key="2">
    <citation type="submission" date="2025-08" db="UniProtKB">
        <authorList>
            <consortium name="RefSeq"/>
        </authorList>
    </citation>
    <scope>IDENTIFICATION</scope>
    <source>
        <tissue evidence="2">Leaf</tissue>
    </source>
</reference>
<protein>
    <submittedName>
        <fullName evidence="2">Uncharacterized protein LOC142179868</fullName>
    </submittedName>
</protein>
<sequence>MECHQLVEKITSRIKIGYSRTLSYAGRLQIITAILFCLYNFWEAVFILPRSVLKEVDKQWRDYLWGNKEDGRKIALVSWDKVCVPKKYGGLNIKNCAKWNMASVGKLIWQLTMKQVTLWIRWVHGLCMKDSEDFWSHTPPQDSSWYWRKSNSLKAEMTHWYHNGRYWLTPNGKYSVSSSYQALLNNVQRWKEADLVWSSLLFPRNMFLLWLASRKRLLTKERLGRLQIQIDSTMCELCYDLKEETQRHLFYECGWTTELRDKLETWSGIKIEGKEVLQSIRWIKRRH</sequence>
<evidence type="ECO:0000313" key="2">
    <source>
        <dbReference type="RefSeq" id="XP_075106858.1"/>
    </source>
</evidence>
<reference evidence="1" key="1">
    <citation type="journal article" date="2014" name="Nat. Commun.">
        <title>The tobacco genome sequence and its comparison with those of tomato and potato.</title>
        <authorList>
            <person name="Sierro N."/>
            <person name="Battey J.N."/>
            <person name="Ouadi S."/>
            <person name="Bakaher N."/>
            <person name="Bovet L."/>
            <person name="Willig A."/>
            <person name="Goepfert S."/>
            <person name="Peitsch M.C."/>
            <person name="Ivanov N.V."/>
        </authorList>
    </citation>
    <scope>NUCLEOTIDE SEQUENCE [LARGE SCALE GENOMIC DNA]</scope>
</reference>
<accession>A0AC58UBJ2</accession>
<dbReference type="Proteomes" id="UP000790787">
    <property type="component" value="Chromosome 4"/>
</dbReference>
<proteinExistence type="predicted"/>
<evidence type="ECO:0000313" key="1">
    <source>
        <dbReference type="Proteomes" id="UP000790787"/>
    </source>
</evidence>